<keyword evidence="3" id="KW-1185">Reference proteome</keyword>
<feature type="compositionally biased region" description="Basic and acidic residues" evidence="1">
    <location>
        <begin position="19"/>
        <end position="28"/>
    </location>
</feature>
<protein>
    <submittedName>
        <fullName evidence="2">Uncharacterized protein</fullName>
    </submittedName>
</protein>
<dbReference type="AlphaFoldDB" id="A0A2A6B525"/>
<reference evidence="2" key="2">
    <citation type="submission" date="2022-06" db="UniProtKB">
        <authorList>
            <consortium name="EnsemblMetazoa"/>
        </authorList>
    </citation>
    <scope>IDENTIFICATION</scope>
    <source>
        <strain evidence="2">PS312</strain>
    </source>
</reference>
<dbReference type="EnsemblMetazoa" id="PPA44815.1">
    <property type="protein sequence ID" value="PPA44815.1"/>
    <property type="gene ID" value="WBGene00283184"/>
</dbReference>
<organism evidence="2 3">
    <name type="scientific">Pristionchus pacificus</name>
    <name type="common">Parasitic nematode worm</name>
    <dbReference type="NCBI Taxonomy" id="54126"/>
    <lineage>
        <taxon>Eukaryota</taxon>
        <taxon>Metazoa</taxon>
        <taxon>Ecdysozoa</taxon>
        <taxon>Nematoda</taxon>
        <taxon>Chromadorea</taxon>
        <taxon>Rhabditida</taxon>
        <taxon>Rhabditina</taxon>
        <taxon>Diplogasteromorpha</taxon>
        <taxon>Diplogasteroidea</taxon>
        <taxon>Neodiplogasteridae</taxon>
        <taxon>Pristionchus</taxon>
    </lineage>
</organism>
<dbReference type="Proteomes" id="UP000005239">
    <property type="component" value="Unassembled WGS sequence"/>
</dbReference>
<evidence type="ECO:0000313" key="2">
    <source>
        <dbReference type="EnsemblMetazoa" id="PPA44815.1"/>
    </source>
</evidence>
<proteinExistence type="predicted"/>
<sequence>MAGYRIRRKKLQNLSNGKGKVEQPEKNTYKLFPSGDQSAGAVKEELSELNSGSSVSFSSTVFHTQ</sequence>
<feature type="compositionally biased region" description="Low complexity" evidence="1">
    <location>
        <begin position="48"/>
        <end position="59"/>
    </location>
</feature>
<evidence type="ECO:0000256" key="1">
    <source>
        <dbReference type="SAM" id="MobiDB-lite"/>
    </source>
</evidence>
<name>A0A2A6B525_PRIPA</name>
<evidence type="ECO:0000313" key="3">
    <source>
        <dbReference type="Proteomes" id="UP000005239"/>
    </source>
</evidence>
<feature type="region of interest" description="Disordered" evidence="1">
    <location>
        <begin position="1"/>
        <end position="65"/>
    </location>
</feature>
<accession>A0A2A6B525</accession>
<gene>
    <name evidence="2" type="primary">WBGene00283184</name>
</gene>
<reference evidence="3" key="1">
    <citation type="journal article" date="2008" name="Nat. Genet.">
        <title>The Pristionchus pacificus genome provides a unique perspective on nematode lifestyle and parasitism.</title>
        <authorList>
            <person name="Dieterich C."/>
            <person name="Clifton S.W."/>
            <person name="Schuster L.N."/>
            <person name="Chinwalla A."/>
            <person name="Delehaunty K."/>
            <person name="Dinkelacker I."/>
            <person name="Fulton L."/>
            <person name="Fulton R."/>
            <person name="Godfrey J."/>
            <person name="Minx P."/>
            <person name="Mitreva M."/>
            <person name="Roeseler W."/>
            <person name="Tian H."/>
            <person name="Witte H."/>
            <person name="Yang S.P."/>
            <person name="Wilson R.K."/>
            <person name="Sommer R.J."/>
        </authorList>
    </citation>
    <scope>NUCLEOTIDE SEQUENCE [LARGE SCALE GENOMIC DNA]</scope>
    <source>
        <strain evidence="3">PS312</strain>
    </source>
</reference>
<feature type="compositionally biased region" description="Basic residues" evidence="1">
    <location>
        <begin position="1"/>
        <end position="11"/>
    </location>
</feature>
<accession>A0A8R1Z9U3</accession>